<dbReference type="AlphaFoldDB" id="A0A161UT75"/>
<comment type="caution">
    <text evidence="1">The sequence shown here is derived from an EMBL/GenBank/DDBJ whole genome shotgun (WGS) entry which is preliminary data.</text>
</comment>
<dbReference type="OrthoDB" id="9787111at2"/>
<accession>A0A161UT75</accession>
<reference evidence="1 2" key="1">
    <citation type="submission" date="2016-04" db="EMBL/GenBank/DDBJ databases">
        <title>Draft Genome Assembly of the Bloom-forming Cyanobacterium Nodularia spumigena Strain CENA596 in Shrimp Production Ponds.</title>
        <authorList>
            <person name="Popin R.V."/>
            <person name="Rigonato J."/>
            <person name="Abreu V.A."/>
            <person name="Andreote A.P."/>
            <person name="Silveira S.B."/>
            <person name="Odebrecht C."/>
            <person name="Fiore M.F."/>
        </authorList>
    </citation>
    <scope>NUCLEOTIDE SEQUENCE [LARGE SCALE GENOMIC DNA]</scope>
    <source>
        <strain evidence="1 2">CENA596</strain>
    </source>
</reference>
<evidence type="ECO:0000313" key="1">
    <source>
        <dbReference type="EMBL" id="KZL49073.1"/>
    </source>
</evidence>
<name>A0A161UT75_NODSP</name>
<dbReference type="RefSeq" id="WP_063873401.1">
    <property type="nucleotide sequence ID" value="NZ_CAWMRI010000205.1"/>
</dbReference>
<evidence type="ECO:0008006" key="3">
    <source>
        <dbReference type="Google" id="ProtNLM"/>
    </source>
</evidence>
<gene>
    <name evidence="1" type="ORF">A2T98_14655</name>
</gene>
<protein>
    <recommendedName>
        <fullName evidence="3">Radical SAM protein</fullName>
    </recommendedName>
</protein>
<organism evidence="1 2">
    <name type="scientific">Nodularia spumigena CENA596</name>
    <dbReference type="NCBI Taxonomy" id="1819295"/>
    <lineage>
        <taxon>Bacteria</taxon>
        <taxon>Bacillati</taxon>
        <taxon>Cyanobacteriota</taxon>
        <taxon>Cyanophyceae</taxon>
        <taxon>Nostocales</taxon>
        <taxon>Nodulariaceae</taxon>
        <taxon>Nodularia</taxon>
    </lineage>
</organism>
<sequence length="69" mass="7716">MKIAFFSYPFGYAEPPKIGSLAIIPYQLGLRLAAANNEVLFYGSKVPHSPELEYSEDGITYRGIPDFFP</sequence>
<dbReference type="Proteomes" id="UP000076555">
    <property type="component" value="Unassembled WGS sequence"/>
</dbReference>
<dbReference type="EMBL" id="LWAJ01000205">
    <property type="protein sequence ID" value="KZL49073.1"/>
    <property type="molecule type" value="Genomic_DNA"/>
</dbReference>
<evidence type="ECO:0000313" key="2">
    <source>
        <dbReference type="Proteomes" id="UP000076555"/>
    </source>
</evidence>
<proteinExistence type="predicted"/>